<evidence type="ECO:0000313" key="2">
    <source>
        <dbReference type="EMBL" id="GAA5137083.1"/>
    </source>
</evidence>
<evidence type="ECO:0000313" key="3">
    <source>
        <dbReference type="Proteomes" id="UP001499852"/>
    </source>
</evidence>
<evidence type="ECO:0000256" key="1">
    <source>
        <dbReference type="SAM" id="Phobius"/>
    </source>
</evidence>
<keyword evidence="1" id="KW-1133">Transmembrane helix</keyword>
<gene>
    <name evidence="2" type="ORF">GCM10023213_13260</name>
</gene>
<keyword evidence="3" id="KW-1185">Reference proteome</keyword>
<sequence>MNDEPPSKLTPLSKAAIYLAGAALVVFLAGLITGGIGSHRPGEETGDFIALVLCRILSPLLVLSAWLAGFAAVLRRPSGPVWSAVLVMVCILIFIVLICLSAWRGTAAFHLNPFLS</sequence>
<comment type="caution">
    <text evidence="2">The sequence shown here is derived from an EMBL/GenBank/DDBJ whole genome shotgun (WGS) entry which is preliminary data.</text>
</comment>
<protein>
    <submittedName>
        <fullName evidence="2">Uncharacterized protein</fullName>
    </submittedName>
</protein>
<organism evidence="2 3">
    <name type="scientific">Prosthecobacter algae</name>
    <dbReference type="NCBI Taxonomy" id="1144682"/>
    <lineage>
        <taxon>Bacteria</taxon>
        <taxon>Pseudomonadati</taxon>
        <taxon>Verrucomicrobiota</taxon>
        <taxon>Verrucomicrobiia</taxon>
        <taxon>Verrucomicrobiales</taxon>
        <taxon>Verrucomicrobiaceae</taxon>
        <taxon>Prosthecobacter</taxon>
    </lineage>
</organism>
<keyword evidence="1" id="KW-0812">Transmembrane</keyword>
<proteinExistence type="predicted"/>
<reference evidence="3" key="1">
    <citation type="journal article" date="2019" name="Int. J. Syst. Evol. Microbiol.">
        <title>The Global Catalogue of Microorganisms (GCM) 10K type strain sequencing project: providing services to taxonomists for standard genome sequencing and annotation.</title>
        <authorList>
            <consortium name="The Broad Institute Genomics Platform"/>
            <consortium name="The Broad Institute Genome Sequencing Center for Infectious Disease"/>
            <person name="Wu L."/>
            <person name="Ma J."/>
        </authorList>
    </citation>
    <scope>NUCLEOTIDE SEQUENCE [LARGE SCALE GENOMIC DNA]</scope>
    <source>
        <strain evidence="3">JCM 18053</strain>
    </source>
</reference>
<keyword evidence="1" id="KW-0472">Membrane</keyword>
<feature type="transmembrane region" description="Helical" evidence="1">
    <location>
        <begin position="80"/>
        <end position="103"/>
    </location>
</feature>
<name>A0ABP9NYD1_9BACT</name>
<dbReference type="RefSeq" id="WP_345735581.1">
    <property type="nucleotide sequence ID" value="NZ_BAABIA010000002.1"/>
</dbReference>
<dbReference type="Proteomes" id="UP001499852">
    <property type="component" value="Unassembled WGS sequence"/>
</dbReference>
<feature type="transmembrane region" description="Helical" evidence="1">
    <location>
        <begin position="15"/>
        <end position="36"/>
    </location>
</feature>
<accession>A0ABP9NYD1</accession>
<dbReference type="EMBL" id="BAABIA010000002">
    <property type="protein sequence ID" value="GAA5137083.1"/>
    <property type="molecule type" value="Genomic_DNA"/>
</dbReference>
<feature type="transmembrane region" description="Helical" evidence="1">
    <location>
        <begin position="48"/>
        <end position="74"/>
    </location>
</feature>